<keyword evidence="1" id="KW-1133">Transmembrane helix</keyword>
<name>A0ABQ6GE05_9BACL</name>
<feature type="transmembrane region" description="Helical" evidence="1">
    <location>
        <begin position="198"/>
        <end position="217"/>
    </location>
</feature>
<sequence>MNETNEQAVVRWGKQDWILLAANVVILGIVFLIFNHQLPDVVGSHYNVRGEQDGTMAKANMWLMYGGIGIALPVFLSIVRAVDPRRSNYARFSSYYLLMRWTISLFIHGVFLLMILQNLDYDLPFISIVFGGLGIMWMVIGNRMGQLRSNFFMGIRTPWTITDENNWRSTHRLGGRLWVIAGLLMLLGAFLLPAEWLIGVLIVSMILSVVVPYVYSYRLYAEAKKRT</sequence>
<dbReference type="PANTHER" id="PTHR37810">
    <property type="entry name" value="IMMUNITY PROTEIN SDPI"/>
    <property type="match status" value="1"/>
</dbReference>
<dbReference type="Proteomes" id="UP001157114">
    <property type="component" value="Unassembled WGS sequence"/>
</dbReference>
<comment type="caution">
    <text evidence="2">The sequence shown here is derived from an EMBL/GenBank/DDBJ whole genome shotgun (WGS) entry which is preliminary data.</text>
</comment>
<feature type="transmembrane region" description="Helical" evidence="1">
    <location>
        <begin position="62"/>
        <end position="82"/>
    </location>
</feature>
<proteinExistence type="predicted"/>
<evidence type="ECO:0000313" key="3">
    <source>
        <dbReference type="Proteomes" id="UP001157114"/>
    </source>
</evidence>
<dbReference type="Pfam" id="PF13630">
    <property type="entry name" value="SdpI"/>
    <property type="match status" value="1"/>
</dbReference>
<dbReference type="PIRSF" id="PIRSF038959">
    <property type="entry name" value="SdpI"/>
    <property type="match status" value="1"/>
</dbReference>
<dbReference type="PANTHER" id="PTHR37810:SF5">
    <property type="entry name" value="IMMUNITY PROTEIN SDPI"/>
    <property type="match status" value="1"/>
</dbReference>
<reference evidence="2 3" key="1">
    <citation type="submission" date="2023-03" db="EMBL/GenBank/DDBJ databases">
        <title>Draft genome sequence of the bacteria which degrade cell wall of Tricholomamatutake.</title>
        <authorList>
            <person name="Konishi Y."/>
            <person name="Fukuta Y."/>
            <person name="Shirasaka N."/>
        </authorList>
    </citation>
    <scope>NUCLEOTIDE SEQUENCE [LARGE SCALE GENOMIC DNA]</scope>
    <source>
        <strain evidence="3">mu1</strain>
    </source>
</reference>
<protein>
    <recommendedName>
        <fullName evidence="4">DUF1648 domain-containing protein</fullName>
    </recommendedName>
</protein>
<feature type="transmembrane region" description="Helical" evidence="1">
    <location>
        <begin position="173"/>
        <end position="192"/>
    </location>
</feature>
<dbReference type="EMBL" id="BSSQ01000013">
    <property type="protein sequence ID" value="GLX68730.1"/>
    <property type="molecule type" value="Genomic_DNA"/>
</dbReference>
<organism evidence="2 3">
    <name type="scientific">Paenibacillus glycanilyticus</name>
    <dbReference type="NCBI Taxonomy" id="126569"/>
    <lineage>
        <taxon>Bacteria</taxon>
        <taxon>Bacillati</taxon>
        <taxon>Bacillota</taxon>
        <taxon>Bacilli</taxon>
        <taxon>Bacillales</taxon>
        <taxon>Paenibacillaceae</taxon>
        <taxon>Paenibacillus</taxon>
    </lineage>
</organism>
<feature type="transmembrane region" description="Helical" evidence="1">
    <location>
        <begin position="123"/>
        <end position="140"/>
    </location>
</feature>
<evidence type="ECO:0000256" key="1">
    <source>
        <dbReference type="SAM" id="Phobius"/>
    </source>
</evidence>
<dbReference type="InterPro" id="IPR025962">
    <property type="entry name" value="SdpI/YhfL"/>
</dbReference>
<accession>A0ABQ6GE05</accession>
<keyword evidence="1" id="KW-0812">Transmembrane</keyword>
<keyword evidence="3" id="KW-1185">Reference proteome</keyword>
<gene>
    <name evidence="2" type="ORF">MU1_30750</name>
</gene>
<keyword evidence="1" id="KW-0472">Membrane</keyword>
<feature type="transmembrane region" description="Helical" evidence="1">
    <location>
        <begin position="17"/>
        <end position="34"/>
    </location>
</feature>
<evidence type="ECO:0008006" key="4">
    <source>
        <dbReference type="Google" id="ProtNLM"/>
    </source>
</evidence>
<feature type="transmembrane region" description="Helical" evidence="1">
    <location>
        <begin position="94"/>
        <end position="117"/>
    </location>
</feature>
<dbReference type="RefSeq" id="WP_284239470.1">
    <property type="nucleotide sequence ID" value="NZ_BSSQ01000013.1"/>
</dbReference>
<evidence type="ECO:0000313" key="2">
    <source>
        <dbReference type="EMBL" id="GLX68730.1"/>
    </source>
</evidence>
<dbReference type="InterPro" id="IPR026272">
    <property type="entry name" value="SdpI"/>
</dbReference>